<protein>
    <recommendedName>
        <fullName evidence="3">SAM-dependent methyltransferase</fullName>
    </recommendedName>
</protein>
<dbReference type="Proteomes" id="UP000003277">
    <property type="component" value="Unassembled WGS sequence"/>
</dbReference>
<dbReference type="Pfam" id="PF04445">
    <property type="entry name" value="SAM_MT"/>
    <property type="match status" value="1"/>
</dbReference>
<dbReference type="CDD" id="cd02440">
    <property type="entry name" value="AdoMet_MTases"/>
    <property type="match status" value="1"/>
</dbReference>
<evidence type="ECO:0000313" key="1">
    <source>
        <dbReference type="EMBL" id="EHO63263.1"/>
    </source>
</evidence>
<dbReference type="InterPro" id="IPR029063">
    <property type="entry name" value="SAM-dependent_MTases_sf"/>
</dbReference>
<reference evidence="1 2" key="1">
    <citation type="submission" date="2011-11" db="EMBL/GenBank/DDBJ databases">
        <title>The Genome Sequence of Dialister succinatiphilus YIT 11850.</title>
        <authorList>
            <consortium name="The Broad Institute Genome Sequencing Platform"/>
            <person name="Earl A."/>
            <person name="Ward D."/>
            <person name="Feldgarden M."/>
            <person name="Gevers D."/>
            <person name="Morotomi M."/>
            <person name="Young S.K."/>
            <person name="Zeng Q."/>
            <person name="Gargeya S."/>
            <person name="Fitzgerald M."/>
            <person name="Haas B."/>
            <person name="Abouelleil A."/>
            <person name="Alvarado L."/>
            <person name="Arachchi H.M."/>
            <person name="Berlin A."/>
            <person name="Brown A."/>
            <person name="Chapman S.B."/>
            <person name="Dunbar C."/>
            <person name="Gearin G."/>
            <person name="Goldberg J."/>
            <person name="Griggs A."/>
            <person name="Gujja S."/>
            <person name="Heiman D."/>
            <person name="Howarth C."/>
            <person name="Lui A."/>
            <person name="MacDonald P.J.P."/>
            <person name="Montmayeur A."/>
            <person name="Murphy C."/>
            <person name="Neiman D."/>
            <person name="Pearson M."/>
            <person name="Priest M."/>
            <person name="Roberts A."/>
            <person name="Saif S."/>
            <person name="Shea T."/>
            <person name="Sisk P."/>
            <person name="Stolte C."/>
            <person name="Sykes S."/>
            <person name="Wortman J."/>
            <person name="Nusbaum C."/>
            <person name="Birren B."/>
        </authorList>
    </citation>
    <scope>NUCLEOTIDE SEQUENCE [LARGE SCALE GENOMIC DNA]</scope>
    <source>
        <strain evidence="1 2">YIT 11850</strain>
    </source>
</reference>
<dbReference type="RefSeq" id="WP_008859357.1">
    <property type="nucleotide sequence ID" value="NZ_JH591187.1"/>
</dbReference>
<dbReference type="STRING" id="742743.HMPREF9453_00853"/>
<dbReference type="eggNOG" id="COG4122">
    <property type="taxonomic scope" value="Bacteria"/>
</dbReference>
<dbReference type="PANTHER" id="PTHR36112:SF1">
    <property type="entry name" value="RIBOSOMAL RNA SMALL SUBUNIT METHYLTRANSFERASE J"/>
    <property type="match status" value="1"/>
</dbReference>
<dbReference type="PATRIC" id="fig|742743.3.peg.868"/>
<dbReference type="InterPro" id="IPR007536">
    <property type="entry name" value="16SrRNA_methylTrfase_J"/>
</dbReference>
<dbReference type="Gene3D" id="3.40.50.150">
    <property type="entry name" value="Vaccinia Virus protein VP39"/>
    <property type="match status" value="1"/>
</dbReference>
<dbReference type="PANTHER" id="PTHR36112">
    <property type="entry name" value="RIBOSOMAL RNA SMALL SUBUNIT METHYLTRANSFERASE J"/>
    <property type="match status" value="1"/>
</dbReference>
<proteinExistence type="predicted"/>
<accession>H1CZR5</accession>
<gene>
    <name evidence="1" type="ORF">HMPREF9453_00853</name>
</gene>
<dbReference type="SUPFAM" id="SSF53335">
    <property type="entry name" value="S-adenosyl-L-methionine-dependent methyltransferases"/>
    <property type="match status" value="1"/>
</dbReference>
<dbReference type="GO" id="GO:0008990">
    <property type="term" value="F:rRNA (guanine-N2-)-methyltransferase activity"/>
    <property type="evidence" value="ECO:0007669"/>
    <property type="project" value="InterPro"/>
</dbReference>
<dbReference type="OrthoDB" id="1653798at2"/>
<dbReference type="HOGENOM" id="CLU_093128_0_0_9"/>
<dbReference type="EMBL" id="ADLT01000018">
    <property type="protein sequence ID" value="EHO63263.1"/>
    <property type="molecule type" value="Genomic_DNA"/>
</dbReference>
<evidence type="ECO:0000313" key="2">
    <source>
        <dbReference type="Proteomes" id="UP000003277"/>
    </source>
</evidence>
<name>H1CZR5_9FIRM</name>
<keyword evidence="2" id="KW-1185">Reference proteome</keyword>
<comment type="caution">
    <text evidence="1">The sequence shown here is derived from an EMBL/GenBank/DDBJ whole genome shotgun (WGS) entry which is preliminary data.</text>
</comment>
<sequence>MNTGVTTIRNYSRPVRDEARERASALALPYVPREGTLEDMAAMNHMEGFLIYGKKQPSFWTGGEEYRFHLGTAVLRTAQMERGNSDRLCRLLPPERPLSVLDATFGQGGDSTVMSWFLGKEGNVTSLEKSTVLYEIGRVGLSSFDGGNERITKALRHIHLLHEDFRTFLQKAAPKSFDVIYFDTMFRAPVKRDVNRMEGFRRAASYDLLDEEILTLALHIARKRIIVKERPFSLLFQNSLFSSIYSHQGQSTAYGVIDV</sequence>
<organism evidence="1 2">
    <name type="scientific">Dialister succinatiphilus YIT 11850</name>
    <dbReference type="NCBI Taxonomy" id="742743"/>
    <lineage>
        <taxon>Bacteria</taxon>
        <taxon>Bacillati</taxon>
        <taxon>Bacillota</taxon>
        <taxon>Negativicutes</taxon>
        <taxon>Veillonellales</taxon>
        <taxon>Veillonellaceae</taxon>
        <taxon>Dialister</taxon>
    </lineage>
</organism>
<dbReference type="AlphaFoldDB" id="H1CZR5"/>
<evidence type="ECO:0008006" key="3">
    <source>
        <dbReference type="Google" id="ProtNLM"/>
    </source>
</evidence>